<dbReference type="AlphaFoldDB" id="A0A6A4PEC4"/>
<protein>
    <submittedName>
        <fullName evidence="1">Uncharacterized protein</fullName>
    </submittedName>
</protein>
<reference evidence="2" key="1">
    <citation type="journal article" date="2020" name="Nat. Commun.">
        <title>Genome sequence of the cluster root forming white lupin.</title>
        <authorList>
            <person name="Hufnagel B."/>
            <person name="Marques A."/>
            <person name="Soriano A."/>
            <person name="Marques L."/>
            <person name="Divol F."/>
            <person name="Doumas P."/>
            <person name="Sallet E."/>
            <person name="Mancinotti D."/>
            <person name="Carrere S."/>
            <person name="Marande W."/>
            <person name="Arribat S."/>
            <person name="Keller J."/>
            <person name="Huneau C."/>
            <person name="Blein T."/>
            <person name="Aime D."/>
            <person name="Laguerre M."/>
            <person name="Taylor J."/>
            <person name="Schubert V."/>
            <person name="Nelson M."/>
            <person name="Geu-Flores F."/>
            <person name="Crespi M."/>
            <person name="Gallardo-Guerrero K."/>
            <person name="Delaux P.-M."/>
            <person name="Salse J."/>
            <person name="Berges H."/>
            <person name="Guyot R."/>
            <person name="Gouzy J."/>
            <person name="Peret B."/>
        </authorList>
    </citation>
    <scope>NUCLEOTIDE SEQUENCE [LARGE SCALE GENOMIC DNA]</scope>
    <source>
        <strain evidence="2">cv. Amiga</strain>
    </source>
</reference>
<keyword evidence="2" id="KW-1185">Reference proteome</keyword>
<organism evidence="1 2">
    <name type="scientific">Lupinus albus</name>
    <name type="common">White lupine</name>
    <name type="synonym">Lupinus termis</name>
    <dbReference type="NCBI Taxonomy" id="3870"/>
    <lineage>
        <taxon>Eukaryota</taxon>
        <taxon>Viridiplantae</taxon>
        <taxon>Streptophyta</taxon>
        <taxon>Embryophyta</taxon>
        <taxon>Tracheophyta</taxon>
        <taxon>Spermatophyta</taxon>
        <taxon>Magnoliopsida</taxon>
        <taxon>eudicotyledons</taxon>
        <taxon>Gunneridae</taxon>
        <taxon>Pentapetalae</taxon>
        <taxon>rosids</taxon>
        <taxon>fabids</taxon>
        <taxon>Fabales</taxon>
        <taxon>Fabaceae</taxon>
        <taxon>Papilionoideae</taxon>
        <taxon>50 kb inversion clade</taxon>
        <taxon>genistoids sensu lato</taxon>
        <taxon>core genistoids</taxon>
        <taxon>Genisteae</taxon>
        <taxon>Lupinus</taxon>
    </lineage>
</organism>
<dbReference type="OrthoDB" id="4669781at2759"/>
<comment type="caution">
    <text evidence="1">The sequence shown here is derived from an EMBL/GenBank/DDBJ whole genome shotgun (WGS) entry which is preliminary data.</text>
</comment>
<accession>A0A6A4PEC4</accession>
<evidence type="ECO:0000313" key="1">
    <source>
        <dbReference type="EMBL" id="KAE9598467.1"/>
    </source>
</evidence>
<dbReference type="Proteomes" id="UP000447434">
    <property type="component" value="Chromosome 15"/>
</dbReference>
<sequence>MNPRTFPDLTPKLHLLGFNLSWYLRTLSKSFCKLATCSPSVLDLQIISST</sequence>
<gene>
    <name evidence="1" type="ORF">Lalb_Chr15g0081301</name>
</gene>
<dbReference type="EMBL" id="WOCE01000015">
    <property type="protein sequence ID" value="KAE9598467.1"/>
    <property type="molecule type" value="Genomic_DNA"/>
</dbReference>
<proteinExistence type="predicted"/>
<name>A0A6A4PEC4_LUPAL</name>
<evidence type="ECO:0000313" key="2">
    <source>
        <dbReference type="Proteomes" id="UP000447434"/>
    </source>
</evidence>